<gene>
    <name evidence="1" type="ORF">CO2235_210032</name>
</gene>
<accession>A0A375GAA1</accession>
<dbReference type="AlphaFoldDB" id="A0A375GAA1"/>
<dbReference type="EMBL" id="OGUS01000122">
    <property type="protein sequence ID" value="SPC14719.1"/>
    <property type="molecule type" value="Genomic_DNA"/>
</dbReference>
<name>A0A375GAA1_9BURK</name>
<sequence length="23" mass="2780">MYPLSLQMQYATQQVDRFTLQMS</sequence>
<protein>
    <submittedName>
        <fullName evidence="1">Uncharacterized protein</fullName>
    </submittedName>
</protein>
<dbReference type="Proteomes" id="UP000256862">
    <property type="component" value="Chromosome CO2235"/>
</dbReference>
<proteinExistence type="predicted"/>
<reference evidence="1" key="1">
    <citation type="submission" date="2018-01" db="EMBL/GenBank/DDBJ databases">
        <authorList>
            <person name="Clerissi C."/>
        </authorList>
    </citation>
    <scope>NUCLEOTIDE SEQUENCE</scope>
    <source>
        <strain evidence="1">Cupriavidus oxalaticus LMG 2235</strain>
    </source>
</reference>
<organism evidence="1">
    <name type="scientific">Cupriavidus oxalaticus</name>
    <dbReference type="NCBI Taxonomy" id="96344"/>
    <lineage>
        <taxon>Bacteria</taxon>
        <taxon>Pseudomonadati</taxon>
        <taxon>Pseudomonadota</taxon>
        <taxon>Betaproteobacteria</taxon>
        <taxon>Burkholderiales</taxon>
        <taxon>Burkholderiaceae</taxon>
        <taxon>Cupriavidus</taxon>
    </lineage>
</organism>
<evidence type="ECO:0000313" key="1">
    <source>
        <dbReference type="EMBL" id="SPC14719.1"/>
    </source>
</evidence>
<comment type="caution">
    <text evidence="1">The sequence shown here is derived from an EMBL/GenBank/DDBJ whole genome shotgun (WGS) entry which is preliminary data.</text>
</comment>